<sequence length="47" mass="4927">MHLIPTEALYLVLSGLYAASTVGLDKSIAAIATAIVYFAFAMGRASH</sequence>
<dbReference type="EMBL" id="JAEKJA010000026">
    <property type="protein sequence ID" value="MBJ3778281.1"/>
    <property type="molecule type" value="Genomic_DNA"/>
</dbReference>
<evidence type="ECO:0000313" key="2">
    <source>
        <dbReference type="Proteomes" id="UP000609531"/>
    </source>
</evidence>
<protein>
    <submittedName>
        <fullName evidence="1">Uncharacterized protein</fullName>
    </submittedName>
</protein>
<keyword evidence="2" id="KW-1185">Reference proteome</keyword>
<dbReference type="AlphaFoldDB" id="A0A934IT25"/>
<organism evidence="1 2">
    <name type="scientific">Acuticoccus mangrovi</name>
    <dbReference type="NCBI Taxonomy" id="2796142"/>
    <lineage>
        <taxon>Bacteria</taxon>
        <taxon>Pseudomonadati</taxon>
        <taxon>Pseudomonadota</taxon>
        <taxon>Alphaproteobacteria</taxon>
        <taxon>Hyphomicrobiales</taxon>
        <taxon>Amorphaceae</taxon>
        <taxon>Acuticoccus</taxon>
    </lineage>
</organism>
<evidence type="ECO:0000313" key="1">
    <source>
        <dbReference type="EMBL" id="MBJ3778281.1"/>
    </source>
</evidence>
<comment type="caution">
    <text evidence="1">The sequence shown here is derived from an EMBL/GenBank/DDBJ whole genome shotgun (WGS) entry which is preliminary data.</text>
</comment>
<gene>
    <name evidence="1" type="ORF">JCR33_21460</name>
</gene>
<dbReference type="Proteomes" id="UP000609531">
    <property type="component" value="Unassembled WGS sequence"/>
</dbReference>
<dbReference type="RefSeq" id="WP_198884189.1">
    <property type="nucleotide sequence ID" value="NZ_JAEKJA010000026.1"/>
</dbReference>
<name>A0A934IT25_9HYPH</name>
<proteinExistence type="predicted"/>
<reference evidence="1" key="1">
    <citation type="submission" date="2020-12" db="EMBL/GenBank/DDBJ databases">
        <title>Bacterial taxonomy.</title>
        <authorList>
            <person name="Pan X."/>
        </authorList>
    </citation>
    <scope>NUCLEOTIDE SEQUENCE</scope>
    <source>
        <strain evidence="1">B2012</strain>
    </source>
</reference>
<accession>A0A934IT25</accession>